<dbReference type="InterPro" id="IPR028978">
    <property type="entry name" value="Chorismate_lyase_/UTRA_dom_sf"/>
</dbReference>
<dbReference type="GO" id="GO:0003700">
    <property type="term" value="F:DNA-binding transcription factor activity"/>
    <property type="evidence" value="ECO:0007669"/>
    <property type="project" value="InterPro"/>
</dbReference>
<evidence type="ECO:0000313" key="9">
    <source>
        <dbReference type="Proteomes" id="UP000074914"/>
    </source>
</evidence>
<dbReference type="Pfam" id="PF00392">
    <property type="entry name" value="GntR"/>
    <property type="match status" value="1"/>
</dbReference>
<dbReference type="SMART" id="SM00866">
    <property type="entry name" value="UTRA"/>
    <property type="match status" value="1"/>
</dbReference>
<dbReference type="Gene3D" id="3.40.1410.10">
    <property type="entry name" value="Chorismate lyase-like"/>
    <property type="match status" value="1"/>
</dbReference>
<dbReference type="SUPFAM" id="SSF64288">
    <property type="entry name" value="Chorismate lyase-like"/>
    <property type="match status" value="1"/>
</dbReference>
<dbReference type="SMART" id="SM00345">
    <property type="entry name" value="HTH_GNTR"/>
    <property type="match status" value="1"/>
</dbReference>
<keyword evidence="3" id="KW-0804">Transcription</keyword>
<dbReference type="EMBL" id="CP013236">
    <property type="protein sequence ID" value="AMP17384.1"/>
    <property type="molecule type" value="Genomic_DNA"/>
</dbReference>
<evidence type="ECO:0000256" key="2">
    <source>
        <dbReference type="ARBA" id="ARBA00023125"/>
    </source>
</evidence>
<dbReference type="InterPro" id="IPR011663">
    <property type="entry name" value="UTRA"/>
</dbReference>
<feature type="domain" description="HTH gntR-type" evidence="5">
    <location>
        <begin position="57"/>
        <end position="125"/>
    </location>
</feature>
<dbReference type="STRING" id="279113.CPter91_5394"/>
<protein>
    <submittedName>
        <fullName evidence="6">Bacterial regulatory s, gntR family protein</fullName>
    </submittedName>
</protein>
<dbReference type="InterPro" id="IPR000524">
    <property type="entry name" value="Tscrpt_reg_HTH_GntR"/>
</dbReference>
<dbReference type="GO" id="GO:0045892">
    <property type="term" value="P:negative regulation of DNA-templated transcription"/>
    <property type="evidence" value="ECO:0007669"/>
    <property type="project" value="TreeGrafter"/>
</dbReference>
<dbReference type="PROSITE" id="PS50949">
    <property type="entry name" value="HTH_GNTR"/>
    <property type="match status" value="1"/>
</dbReference>
<evidence type="ECO:0000256" key="1">
    <source>
        <dbReference type="ARBA" id="ARBA00023015"/>
    </source>
</evidence>
<proteinExistence type="predicted"/>
<dbReference type="SUPFAM" id="SSF46785">
    <property type="entry name" value="Winged helix' DNA-binding domain"/>
    <property type="match status" value="1"/>
</dbReference>
<dbReference type="CDD" id="cd07377">
    <property type="entry name" value="WHTH_GntR"/>
    <property type="match status" value="1"/>
</dbReference>
<evidence type="ECO:0000259" key="5">
    <source>
        <dbReference type="PROSITE" id="PS50949"/>
    </source>
</evidence>
<dbReference type="Proteomes" id="UP000074561">
    <property type="component" value="Chromosome"/>
</dbReference>
<dbReference type="Proteomes" id="UP000074914">
    <property type="component" value="Chromosome"/>
</dbReference>
<dbReference type="Gene3D" id="1.10.10.10">
    <property type="entry name" value="Winged helix-like DNA-binding domain superfamily/Winged helix DNA-binding domain"/>
    <property type="match status" value="1"/>
</dbReference>
<evidence type="ECO:0000256" key="4">
    <source>
        <dbReference type="SAM" id="MobiDB-lite"/>
    </source>
</evidence>
<dbReference type="InterPro" id="IPR050679">
    <property type="entry name" value="Bact_HTH_transcr_reg"/>
</dbReference>
<reference evidence="8 9" key="1">
    <citation type="submission" date="2015-11" db="EMBL/GenBank/DDBJ databases">
        <title>Exploring the genomic traits of fungus-feeding bacterial genus Collimonas.</title>
        <authorList>
            <person name="Song C."/>
            <person name="Schmidt R."/>
            <person name="de Jager V."/>
            <person name="Krzyzanowska D."/>
            <person name="Jongedijk E."/>
            <person name="Cankar K."/>
            <person name="Beekwilder J."/>
            <person name="van Veen A."/>
            <person name="de Boer W."/>
            <person name="van Veen J.A."/>
            <person name="Garbeva P."/>
        </authorList>
    </citation>
    <scope>NUCLEOTIDE SEQUENCE [LARGE SCALE GENOMIC DNA]</scope>
    <source>
        <strain evidence="7 9">Ter291</strain>
        <strain evidence="6 8">Ter91</strain>
    </source>
</reference>
<dbReference type="EMBL" id="CP013234">
    <property type="protein sequence ID" value="AMP07679.1"/>
    <property type="molecule type" value="Genomic_DNA"/>
</dbReference>
<sequence length="289" mass="32520">MLIKKSAKNASLPKKNASLSQKNTPLLKKNASLSKKNAPLSKKITPLPPENSSDPRLPRYLQVRDDLLQRIALRSWAADEALPSEDKLAAEYEIAVGTMRKVLDALVTDGVVDRVRGRGTFVARAAERSSMLRFVRQHGKAKNQLPTAEIRSMTSAIPPAAVAEKLKLKPRDKALYLHRTRSLDNEIVLSEHIWLPLARFRKLQKYLKSNSPPSLYPVYESECEVLVSRAIDDLTAKPLNRANASVFKLKTKTMAICVERLMLDHAGEPVEWRTSFVPAERFQYSAEVR</sequence>
<keyword evidence="9" id="KW-1185">Reference proteome</keyword>
<dbReference type="InterPro" id="IPR036390">
    <property type="entry name" value="WH_DNA-bd_sf"/>
</dbReference>
<name>A0A127QC86_9BURK</name>
<evidence type="ECO:0000313" key="6">
    <source>
        <dbReference type="EMBL" id="AMP07679.1"/>
    </source>
</evidence>
<evidence type="ECO:0000256" key="3">
    <source>
        <dbReference type="ARBA" id="ARBA00023163"/>
    </source>
</evidence>
<keyword evidence="2" id="KW-0238">DNA-binding</keyword>
<dbReference type="InterPro" id="IPR036388">
    <property type="entry name" value="WH-like_DNA-bd_sf"/>
</dbReference>
<dbReference type="PATRIC" id="fig|279113.10.peg.5141"/>
<dbReference type="AlphaFoldDB" id="A0A127QC86"/>
<dbReference type="RefSeq" id="WP_082793248.1">
    <property type="nucleotide sequence ID" value="NZ_CP013234.1"/>
</dbReference>
<dbReference type="PANTHER" id="PTHR44846">
    <property type="entry name" value="MANNOSYL-D-GLYCERATE TRANSPORT/METABOLISM SYSTEM REPRESSOR MNGR-RELATED"/>
    <property type="match status" value="1"/>
</dbReference>
<dbReference type="GO" id="GO:0003677">
    <property type="term" value="F:DNA binding"/>
    <property type="evidence" value="ECO:0007669"/>
    <property type="project" value="UniProtKB-KW"/>
</dbReference>
<evidence type="ECO:0000313" key="8">
    <source>
        <dbReference type="Proteomes" id="UP000074561"/>
    </source>
</evidence>
<evidence type="ECO:0000313" key="7">
    <source>
        <dbReference type="EMBL" id="AMP17384.1"/>
    </source>
</evidence>
<accession>A0A127QC86</accession>
<organism evidence="6 8">
    <name type="scientific">Collimonas pratensis</name>
    <dbReference type="NCBI Taxonomy" id="279113"/>
    <lineage>
        <taxon>Bacteria</taxon>
        <taxon>Pseudomonadati</taxon>
        <taxon>Pseudomonadota</taxon>
        <taxon>Betaproteobacteria</taxon>
        <taxon>Burkholderiales</taxon>
        <taxon>Oxalobacteraceae</taxon>
        <taxon>Collimonas</taxon>
    </lineage>
</organism>
<feature type="region of interest" description="Disordered" evidence="4">
    <location>
        <begin position="1"/>
        <end position="58"/>
    </location>
</feature>
<dbReference type="OrthoDB" id="2530535at2"/>
<gene>
    <name evidence="7" type="ORF">CPter291_5172</name>
    <name evidence="6" type="ORF">CPter91_5394</name>
</gene>
<dbReference type="PANTHER" id="PTHR44846:SF1">
    <property type="entry name" value="MANNOSYL-D-GLYCERATE TRANSPORT_METABOLISM SYSTEM REPRESSOR MNGR-RELATED"/>
    <property type="match status" value="1"/>
</dbReference>
<dbReference type="KEGG" id="cpra:CPter91_5394"/>
<keyword evidence="1" id="KW-0805">Transcription regulation</keyword>
<feature type="compositionally biased region" description="Low complexity" evidence="4">
    <location>
        <begin position="25"/>
        <end position="39"/>
    </location>
</feature>
<dbReference type="Pfam" id="PF07702">
    <property type="entry name" value="UTRA"/>
    <property type="match status" value="1"/>
</dbReference>